<evidence type="ECO:0000256" key="3">
    <source>
        <dbReference type="ARBA" id="ARBA00023002"/>
    </source>
</evidence>
<dbReference type="PANTHER" id="PTHR10543">
    <property type="entry name" value="BETA-CAROTENE DIOXYGENASE"/>
    <property type="match status" value="1"/>
</dbReference>
<dbReference type="Proteomes" id="UP001381693">
    <property type="component" value="Unassembled WGS sequence"/>
</dbReference>
<comment type="similarity">
    <text evidence="1">Belongs to the carotenoid oxygenase family.</text>
</comment>
<protein>
    <submittedName>
        <fullName evidence="6">Beta,beta-carotene 15,15'-monooxygenase</fullName>
    </submittedName>
</protein>
<dbReference type="AlphaFoldDB" id="A0AAN9AG58"/>
<dbReference type="GO" id="GO:0010436">
    <property type="term" value="F:carotenoid dioxygenase activity"/>
    <property type="evidence" value="ECO:0007669"/>
    <property type="project" value="TreeGrafter"/>
</dbReference>
<keyword evidence="4 5" id="KW-0408">Iron</keyword>
<gene>
    <name evidence="6" type="primary">BCO1_2</name>
    <name evidence="6" type="ORF">SK128_027482</name>
</gene>
<evidence type="ECO:0000256" key="1">
    <source>
        <dbReference type="ARBA" id="ARBA00006787"/>
    </source>
</evidence>
<feature type="binding site" evidence="5">
    <location>
        <position position="517"/>
    </location>
    <ligand>
        <name>Fe cation</name>
        <dbReference type="ChEBI" id="CHEBI:24875"/>
        <note>catalytic</note>
    </ligand>
</feature>
<feature type="binding site" evidence="5">
    <location>
        <position position="180"/>
    </location>
    <ligand>
        <name>Fe cation</name>
        <dbReference type="ChEBI" id="CHEBI:24875"/>
        <note>catalytic</note>
    </ligand>
</feature>
<organism evidence="6 7">
    <name type="scientific">Halocaridina rubra</name>
    <name type="common">Hawaiian red shrimp</name>
    <dbReference type="NCBI Taxonomy" id="373956"/>
    <lineage>
        <taxon>Eukaryota</taxon>
        <taxon>Metazoa</taxon>
        <taxon>Ecdysozoa</taxon>
        <taxon>Arthropoda</taxon>
        <taxon>Crustacea</taxon>
        <taxon>Multicrustacea</taxon>
        <taxon>Malacostraca</taxon>
        <taxon>Eumalacostraca</taxon>
        <taxon>Eucarida</taxon>
        <taxon>Decapoda</taxon>
        <taxon>Pleocyemata</taxon>
        <taxon>Caridea</taxon>
        <taxon>Atyoidea</taxon>
        <taxon>Atyidae</taxon>
        <taxon>Halocaridina</taxon>
    </lineage>
</organism>
<dbReference type="PANTHER" id="PTHR10543:SF24">
    <property type="entry name" value="CAROTENOID ISOMEROOXYGENASE"/>
    <property type="match status" value="1"/>
</dbReference>
<evidence type="ECO:0000256" key="4">
    <source>
        <dbReference type="ARBA" id="ARBA00023004"/>
    </source>
</evidence>
<feature type="binding site" evidence="5">
    <location>
        <position position="307"/>
    </location>
    <ligand>
        <name>Fe cation</name>
        <dbReference type="ChEBI" id="CHEBI:24875"/>
        <note>catalytic</note>
    </ligand>
</feature>
<keyword evidence="7" id="KW-1185">Reference proteome</keyword>
<evidence type="ECO:0000256" key="5">
    <source>
        <dbReference type="PIRSR" id="PIRSR604294-1"/>
    </source>
</evidence>
<keyword evidence="2 5" id="KW-0479">Metal-binding</keyword>
<dbReference type="InterPro" id="IPR004294">
    <property type="entry name" value="Carotenoid_Oase"/>
</dbReference>
<proteinExistence type="inferred from homology"/>
<dbReference type="GO" id="GO:0042574">
    <property type="term" value="P:retinal metabolic process"/>
    <property type="evidence" value="ECO:0007669"/>
    <property type="project" value="TreeGrafter"/>
</dbReference>
<accession>A0AAN9AG58</accession>
<reference evidence="6 7" key="1">
    <citation type="submission" date="2023-11" db="EMBL/GenBank/DDBJ databases">
        <title>Halocaridina rubra genome assembly.</title>
        <authorList>
            <person name="Smith C."/>
        </authorList>
    </citation>
    <scope>NUCLEOTIDE SEQUENCE [LARGE SCALE GENOMIC DNA]</scope>
    <source>
        <strain evidence="6">EP-1</strain>
        <tissue evidence="6">Whole</tissue>
    </source>
</reference>
<evidence type="ECO:0000313" key="6">
    <source>
        <dbReference type="EMBL" id="KAK7086278.1"/>
    </source>
</evidence>
<dbReference type="GO" id="GO:0003834">
    <property type="term" value="F:beta-carotene 15,15'-dioxygenase activity"/>
    <property type="evidence" value="ECO:0007669"/>
    <property type="project" value="TreeGrafter"/>
</dbReference>
<dbReference type="GO" id="GO:0016121">
    <property type="term" value="P:carotene catabolic process"/>
    <property type="evidence" value="ECO:0007669"/>
    <property type="project" value="TreeGrafter"/>
</dbReference>
<evidence type="ECO:0000313" key="7">
    <source>
        <dbReference type="Proteomes" id="UP001381693"/>
    </source>
</evidence>
<comment type="caution">
    <text evidence="6">The sequence shown here is derived from an EMBL/GenBank/DDBJ whole genome shotgun (WGS) entry which is preliminary data.</text>
</comment>
<keyword evidence="3" id="KW-0560">Oxidoreductase</keyword>
<dbReference type="EMBL" id="JAXCGZ010000265">
    <property type="protein sequence ID" value="KAK7086278.1"/>
    <property type="molecule type" value="Genomic_DNA"/>
</dbReference>
<comment type="cofactor">
    <cofactor evidence="5">
        <name>Fe(2+)</name>
        <dbReference type="ChEBI" id="CHEBI:29033"/>
    </cofactor>
    <text evidence="5">Binds 1 Fe(2+) ion per subunit.</text>
</comment>
<feature type="binding site" evidence="5">
    <location>
        <position position="235"/>
    </location>
    <ligand>
        <name>Fe cation</name>
        <dbReference type="ChEBI" id="CHEBI:24875"/>
        <note>catalytic</note>
    </ligand>
</feature>
<name>A0AAN9AG58_HALRR</name>
<dbReference type="Pfam" id="PF03055">
    <property type="entry name" value="RPE65"/>
    <property type="match status" value="1"/>
</dbReference>
<dbReference type="GO" id="GO:0046872">
    <property type="term" value="F:metal ion binding"/>
    <property type="evidence" value="ECO:0007669"/>
    <property type="project" value="UniProtKB-KW"/>
</dbReference>
<sequence>MSDDYAHCIWLRDCKQETIEEIQGQVKGTIPEWLEGRVTRNGPGKLQVGDTQYNHLFDALAMLHQFNISRGEVTYRSRFLESDTYLRNMKANRIVVTEFGTAGYPDPCITLYQKFKNFFSIPSPDKSMSDNCLVSVCQVKDEMFALTENAFIRKFDPKTLKTLDKVLLTNYVAVNLATAHPHIGNGGNIYNMGSSITNISGPCYNVIEMPMGKIENAKVVATVPCLRRMSPSYFHSFGISENYWVLIEQPLVFRVSKIVRGTVLSNKPPSNALEWLPGEKTHFRVISRATGKLIPTRYTADSFVAFHHINMFEENGQLIMDLCGTEDGESLNMFYVNNLKKLPNDSTRVLFNTNMRRYILPLDGVIQASVGHNFIKRTDTSCTAVKQSDGSVHCTTQILYPEFFEVPRINYKRNGKSYRYAYGASTKGNDLIFERIVKVDVKTGQASVFTENEFTIAEPIFVAAPGAVEEDDGVILSTLLNKANPLYVALLVLNAKDMKELARVEFHTKGAVTPTFHGQYVAVGEIFHTY</sequence>
<evidence type="ECO:0000256" key="2">
    <source>
        <dbReference type="ARBA" id="ARBA00022723"/>
    </source>
</evidence>